<reference evidence="7 9" key="2">
    <citation type="submission" date="2018-08" db="EMBL/GenBank/DDBJ databases">
        <title>A genome reference for cultivated species of the human gut microbiota.</title>
        <authorList>
            <person name="Zou Y."/>
            <person name="Xue W."/>
            <person name="Luo G."/>
        </authorList>
    </citation>
    <scope>NUCLEOTIDE SEQUENCE [LARGE SCALE GENOMIC DNA]</scope>
    <source>
        <strain evidence="7 9">AF22-3AC</strain>
    </source>
</reference>
<accession>A0A0P0GPC9</accession>
<proteinExistence type="predicted"/>
<evidence type="ECO:0000313" key="9">
    <source>
        <dbReference type="Proteomes" id="UP000283341"/>
    </source>
</evidence>
<dbReference type="GeneID" id="66306709"/>
<dbReference type="Proteomes" id="UP000482653">
    <property type="component" value="Unassembled WGS sequence"/>
</dbReference>
<sequence>MKRISLTLCLAFLTVLFCQAQVAPLKFNKNGEFKIVQFTDIHFQYHNPASAIALKRINEVLDAERPDLIVFTGDVVYAPPADTAMRAVLDCASSRKIPFVVTFGNHDNEQGKTRAELYDIIRSMPYNIQPDRGSVESPDYVLTVKSSDGKKDASVLYCLDSHSYSKLPDVKGYDWLTFDQVNWYRQQSAAFTAKNNGKPLPALAFFHIPLSEYNEAASDENAILYGTRMEKACSAAINTGMFAAMKEAGDVMGTFVGHDHDNDYSVMWKGIVLAYGRFTGGNTEYNHLSNGARVIVLKEGERTFTSWIRLKGGELKDKTVYPDSYVKDDWRKRPLVTE</sequence>
<dbReference type="Proteomes" id="UP001266995">
    <property type="component" value="Unassembled WGS sequence"/>
</dbReference>
<feature type="signal peptide" evidence="1">
    <location>
        <begin position="1"/>
        <end position="20"/>
    </location>
</feature>
<evidence type="ECO:0000313" key="4">
    <source>
        <dbReference type="EMBL" id="KAA5414170.1"/>
    </source>
</evidence>
<reference evidence="10 11" key="3">
    <citation type="journal article" date="2019" name="Nat. Med.">
        <title>A library of human gut bacterial isolates paired with longitudinal multiomics data enables mechanistic microbiome research.</title>
        <authorList>
            <person name="Poyet M."/>
            <person name="Groussin M."/>
            <person name="Gibbons S.M."/>
            <person name="Avila-Pacheco J."/>
            <person name="Jiang X."/>
            <person name="Kearney S.M."/>
            <person name="Perrotta A.R."/>
            <person name="Berdy B."/>
            <person name="Zhao S."/>
            <person name="Lieberman T.D."/>
            <person name="Swanson P.K."/>
            <person name="Smith M."/>
            <person name="Roesemann S."/>
            <person name="Alexander J.E."/>
            <person name="Rich S.A."/>
            <person name="Livny J."/>
            <person name="Vlamakis H."/>
            <person name="Clish C."/>
            <person name="Bullock K."/>
            <person name="Deik A."/>
            <person name="Scott J."/>
            <person name="Pierce K.A."/>
            <person name="Xavier R.J."/>
            <person name="Alm E.J."/>
        </authorList>
    </citation>
    <scope>NUCLEOTIDE SEQUENCE [LARGE SCALE GENOMIC DNA]</scope>
    <source>
        <strain evidence="5 10">BIOML-A6</strain>
        <strain evidence="4 11">BIOML-A8</strain>
    </source>
</reference>
<dbReference type="PIRSF" id="PIRSF030250">
    <property type="entry name" value="Ptase_At2g46880"/>
    <property type="match status" value="1"/>
</dbReference>
<evidence type="ECO:0000313" key="3">
    <source>
        <dbReference type="EMBL" id="ALJ59112.1"/>
    </source>
</evidence>
<dbReference type="PANTHER" id="PTHR32440:SF11">
    <property type="entry name" value="METALLOPHOSPHOESTERASE DOMAIN-CONTAINING PROTEIN"/>
    <property type="match status" value="1"/>
</dbReference>
<dbReference type="GO" id="GO:0016788">
    <property type="term" value="F:hydrolase activity, acting on ester bonds"/>
    <property type="evidence" value="ECO:0007669"/>
    <property type="project" value="TreeGrafter"/>
</dbReference>
<evidence type="ECO:0000313" key="7">
    <source>
        <dbReference type="EMBL" id="RGS39007.1"/>
    </source>
</evidence>
<dbReference type="PANTHER" id="PTHR32440">
    <property type="entry name" value="PHOSPHATASE DCR2-RELATED-RELATED"/>
    <property type="match status" value="1"/>
</dbReference>
<evidence type="ECO:0000313" key="11">
    <source>
        <dbReference type="Proteomes" id="UP000482653"/>
    </source>
</evidence>
<dbReference type="Proteomes" id="UP000061809">
    <property type="component" value="Chromosome"/>
</dbReference>
<dbReference type="RefSeq" id="WP_007218741.1">
    <property type="nucleotide sequence ID" value="NZ_CABMLT010000017.1"/>
</dbReference>
<feature type="domain" description="Calcineurin-like phosphoesterase" evidence="2">
    <location>
        <begin position="33"/>
        <end position="260"/>
    </location>
</feature>
<dbReference type="EMBL" id="VVYX01000041">
    <property type="protein sequence ID" value="KAA5414170.1"/>
    <property type="molecule type" value="Genomic_DNA"/>
</dbReference>
<dbReference type="CDD" id="cd07383">
    <property type="entry name" value="MPP_Dcr2"/>
    <property type="match status" value="1"/>
</dbReference>
<name>A0A0P0GPC9_9BACE</name>
<evidence type="ECO:0000313" key="5">
    <source>
        <dbReference type="EMBL" id="KAA5423624.1"/>
    </source>
</evidence>
<dbReference type="AlphaFoldDB" id="A0A0P0GPC9"/>
<reference evidence="6" key="4">
    <citation type="submission" date="2023-08" db="EMBL/GenBank/DDBJ databases">
        <title>Reintroducing virulent viruses to syntetic microbiomes.</title>
        <authorList>
            <person name="Wilde J."/>
            <person name="Boyes R."/>
            <person name="Robinson A.V."/>
            <person name="Daisley B.A."/>
            <person name="Allen-Vercoe E."/>
        </authorList>
    </citation>
    <scope>NUCLEOTIDE SEQUENCE</scope>
    <source>
        <strain evidence="6">225I_12FAA</strain>
    </source>
</reference>
<keyword evidence="1" id="KW-0732">Signal</keyword>
<dbReference type="STRING" id="246787.BcellWH2_01859"/>
<dbReference type="EMBL" id="QRVJ01000002">
    <property type="protein sequence ID" value="RGS39007.1"/>
    <property type="molecule type" value="Genomic_DNA"/>
</dbReference>
<dbReference type="PATRIC" id="fig|246787.4.peg.1918"/>
<reference evidence="3 8" key="1">
    <citation type="journal article" date="2015" name="Science">
        <title>Genetic determinants of in vivo fitness and diet responsiveness in multiple human gut Bacteroides.</title>
        <authorList>
            <person name="Wu M."/>
            <person name="McNulty N.P."/>
            <person name="Rodionov D.A."/>
            <person name="Khoroshkin M.S."/>
            <person name="Griffin N.W."/>
            <person name="Cheng J."/>
            <person name="Latreille P."/>
            <person name="Kerstetter R.A."/>
            <person name="Terrapon N."/>
            <person name="Henrissat B."/>
            <person name="Osterman A.L."/>
            <person name="Gordon J.I."/>
        </authorList>
    </citation>
    <scope>NUCLEOTIDE SEQUENCE [LARGE SCALE GENOMIC DNA]</scope>
    <source>
        <strain evidence="3 8">WH2</strain>
    </source>
</reference>
<dbReference type="InterPro" id="IPR004843">
    <property type="entry name" value="Calcineurin-like_PHP"/>
</dbReference>
<evidence type="ECO:0000259" key="2">
    <source>
        <dbReference type="Pfam" id="PF00149"/>
    </source>
</evidence>
<feature type="chain" id="PRO_5013461351" evidence="1">
    <location>
        <begin position="21"/>
        <end position="338"/>
    </location>
</feature>
<dbReference type="Pfam" id="PF00149">
    <property type="entry name" value="Metallophos"/>
    <property type="match status" value="1"/>
</dbReference>
<dbReference type="EMBL" id="CP012801">
    <property type="protein sequence ID" value="ALJ59112.1"/>
    <property type="molecule type" value="Genomic_DNA"/>
</dbReference>
<dbReference type="InterPro" id="IPR011230">
    <property type="entry name" value="PAP14/16/28/29"/>
</dbReference>
<organism evidence="3 8">
    <name type="scientific">Bacteroides cellulosilyticus</name>
    <dbReference type="NCBI Taxonomy" id="246787"/>
    <lineage>
        <taxon>Bacteria</taxon>
        <taxon>Pseudomonadati</taxon>
        <taxon>Bacteroidota</taxon>
        <taxon>Bacteroidia</taxon>
        <taxon>Bacteroidales</taxon>
        <taxon>Bacteroidaceae</taxon>
        <taxon>Bacteroides</taxon>
    </lineage>
</organism>
<dbReference type="KEGG" id="bcel:BcellWH2_01859"/>
<dbReference type="InterPro" id="IPR029052">
    <property type="entry name" value="Metallo-depent_PP-like"/>
</dbReference>
<evidence type="ECO:0000256" key="1">
    <source>
        <dbReference type="SAM" id="SignalP"/>
    </source>
</evidence>
<dbReference type="Proteomes" id="UP000283341">
    <property type="component" value="Unassembled WGS sequence"/>
</dbReference>
<dbReference type="GO" id="GO:0005737">
    <property type="term" value="C:cytoplasm"/>
    <property type="evidence" value="ECO:0007669"/>
    <property type="project" value="TreeGrafter"/>
</dbReference>
<dbReference type="eggNOG" id="COG1409">
    <property type="taxonomic scope" value="Bacteria"/>
</dbReference>
<protein>
    <submittedName>
        <fullName evidence="7">Metallophosphatase</fullName>
    </submittedName>
    <submittedName>
        <fullName evidence="4">Metallophosphoesterase family protein</fullName>
    </submittedName>
    <submittedName>
        <fullName evidence="3">Phosphodiesterase YaeI</fullName>
    </submittedName>
</protein>
<dbReference type="EMBL" id="VVYV01000001">
    <property type="protein sequence ID" value="KAA5423624.1"/>
    <property type="molecule type" value="Genomic_DNA"/>
</dbReference>
<evidence type="ECO:0000313" key="10">
    <source>
        <dbReference type="Proteomes" id="UP000448877"/>
    </source>
</evidence>
<evidence type="ECO:0000313" key="6">
    <source>
        <dbReference type="EMBL" id="MDT4509932.1"/>
    </source>
</evidence>
<dbReference type="EMBL" id="JAVSNH010000001">
    <property type="protein sequence ID" value="MDT4509932.1"/>
    <property type="molecule type" value="Genomic_DNA"/>
</dbReference>
<evidence type="ECO:0000313" key="8">
    <source>
        <dbReference type="Proteomes" id="UP000061809"/>
    </source>
</evidence>
<dbReference type="Proteomes" id="UP000448877">
    <property type="component" value="Unassembled WGS sequence"/>
</dbReference>
<dbReference type="SUPFAM" id="SSF56300">
    <property type="entry name" value="Metallo-dependent phosphatases"/>
    <property type="match status" value="1"/>
</dbReference>
<dbReference type="Gene3D" id="3.60.21.10">
    <property type="match status" value="1"/>
</dbReference>
<gene>
    <name evidence="3" type="ORF">BcellWH2_01859</name>
    <name evidence="7" type="ORF">DWX97_03420</name>
    <name evidence="5" type="ORF">F2Y81_00300</name>
    <name evidence="4" type="ORF">F2Y87_24355</name>
    <name evidence="6" type="ORF">RO785_02935</name>
</gene>